<proteinExistence type="predicted"/>
<organism evidence="1 4">
    <name type="scientific">Pseudomonas guariconensis</name>
    <dbReference type="NCBI Taxonomy" id="1288410"/>
    <lineage>
        <taxon>Bacteria</taxon>
        <taxon>Pseudomonadati</taxon>
        <taxon>Pseudomonadota</taxon>
        <taxon>Gammaproteobacteria</taxon>
        <taxon>Pseudomonadales</taxon>
        <taxon>Pseudomonadaceae</taxon>
        <taxon>Pseudomonas</taxon>
    </lineage>
</organism>
<evidence type="ECO:0000313" key="4">
    <source>
        <dbReference type="Proteomes" id="UP000234878"/>
    </source>
</evidence>
<dbReference type="Proteomes" id="UP000234878">
    <property type="component" value="Unassembled WGS sequence"/>
</dbReference>
<accession>A0AAX0VT45</accession>
<evidence type="ECO:0000313" key="3">
    <source>
        <dbReference type="Proteomes" id="UP000234839"/>
    </source>
</evidence>
<dbReference type="EMBL" id="PJCQ01000017">
    <property type="protein sequence ID" value="PLV17812.1"/>
    <property type="molecule type" value="Genomic_DNA"/>
</dbReference>
<dbReference type="AlphaFoldDB" id="A0AAX0VT45"/>
<keyword evidence="3" id="KW-1185">Reference proteome</keyword>
<name>A0AAX0VT45_9PSED</name>
<comment type="caution">
    <text evidence="1">The sequence shown here is derived from an EMBL/GenBank/DDBJ whole genome shotgun (WGS) entry which is preliminary data.</text>
</comment>
<sequence length="117" mass="13536">MHHRNMAGPRFPIKWDLSRHQGFGFKLLTRYQDDVASLKNLTELDNFGGVFVLFASGHRPVHRELMLRHTAHTGHKIEDLVRSCCKVLERLLGFLLVRHKLQDVCSGNVASLFRELF</sequence>
<dbReference type="EMBL" id="PJCP01000017">
    <property type="protein sequence ID" value="PLV22600.1"/>
    <property type="molecule type" value="Genomic_DNA"/>
</dbReference>
<evidence type="ECO:0000313" key="1">
    <source>
        <dbReference type="EMBL" id="PLV17812.1"/>
    </source>
</evidence>
<reference evidence="3 4" key="1">
    <citation type="submission" date="2017-12" db="EMBL/GenBank/DDBJ databases">
        <title>Detection of the carbapenemase gene blaVIM-5 in members of the Pseudomonas putida group isolated from polluted Nigerian wetlands.</title>
        <authorList>
            <person name="Adelowo O."/>
            <person name="Vollmers J."/>
            <person name="Maeusezahl I."/>
            <person name="Kaster A.-K."/>
            <person name="Mueller J.A."/>
        </authorList>
    </citation>
    <scope>NUCLEOTIDE SEQUENCE [LARGE SCALE GENOMIC DNA]</scope>
    <source>
        <strain evidence="2 3">MR119</strain>
        <strain evidence="1 4">MR144</strain>
    </source>
</reference>
<gene>
    <name evidence="1" type="ORF">CXG49_17650</name>
    <name evidence="2" type="ORF">CXG53_18805</name>
</gene>
<evidence type="ECO:0000313" key="2">
    <source>
        <dbReference type="EMBL" id="PLV22600.1"/>
    </source>
</evidence>
<protein>
    <submittedName>
        <fullName evidence="1">Uncharacterized protein</fullName>
    </submittedName>
</protein>
<dbReference type="Proteomes" id="UP000234839">
    <property type="component" value="Unassembled WGS sequence"/>
</dbReference>